<feature type="transmembrane region" description="Helical" evidence="1">
    <location>
        <begin position="164"/>
        <end position="193"/>
    </location>
</feature>
<organism evidence="2 3">
    <name type="scientific">Alkalitalea saponilacus</name>
    <dbReference type="NCBI Taxonomy" id="889453"/>
    <lineage>
        <taxon>Bacteria</taxon>
        <taxon>Pseudomonadati</taxon>
        <taxon>Bacteroidota</taxon>
        <taxon>Bacteroidia</taxon>
        <taxon>Marinilabiliales</taxon>
        <taxon>Marinilabiliaceae</taxon>
        <taxon>Alkalitalea</taxon>
    </lineage>
</organism>
<evidence type="ECO:0008006" key="4">
    <source>
        <dbReference type="Google" id="ProtNLM"/>
    </source>
</evidence>
<dbReference type="EMBL" id="FUYV01000007">
    <property type="protein sequence ID" value="SKB93088.1"/>
    <property type="molecule type" value="Genomic_DNA"/>
</dbReference>
<keyword evidence="3" id="KW-1185">Reference proteome</keyword>
<feature type="transmembrane region" description="Helical" evidence="1">
    <location>
        <begin position="123"/>
        <end position="144"/>
    </location>
</feature>
<gene>
    <name evidence="2" type="ORF">SAMN03080601_01563</name>
</gene>
<proteinExistence type="predicted"/>
<evidence type="ECO:0000256" key="1">
    <source>
        <dbReference type="SAM" id="Phobius"/>
    </source>
</evidence>
<reference evidence="2 3" key="1">
    <citation type="submission" date="2017-02" db="EMBL/GenBank/DDBJ databases">
        <authorList>
            <person name="Peterson S.W."/>
        </authorList>
    </citation>
    <scope>NUCLEOTIDE SEQUENCE [LARGE SCALE GENOMIC DNA]</scope>
    <source>
        <strain evidence="2 3">DSM 24412</strain>
    </source>
</reference>
<feature type="transmembrane region" description="Helical" evidence="1">
    <location>
        <begin position="82"/>
        <end position="103"/>
    </location>
</feature>
<feature type="transmembrane region" description="Helical" evidence="1">
    <location>
        <begin position="12"/>
        <end position="29"/>
    </location>
</feature>
<protein>
    <recommendedName>
        <fullName evidence="4">Dolichyl-phosphate-mannose-protein mannosyltransferase</fullName>
    </recommendedName>
</protein>
<sequence length="485" mass="56171">MNLKITYCFKTPIVQKSIPFIIGLFIFYISKNHFFFWDTISQISIPANWYLDNNFKSFWIPDYSSTGHLPFLPLYVAAGWSLFGKSILITNLLFLPFIIGTIYQLKSLSEKIFPDRISFQNLALLLVLLDATLLSQLSMITPDIPHMFFYILAINAILSNKKSLFFIACTLMGLVSMRGTITVGGLAIFYLWYQIYSNKLRIRELLPLFYSILIISSIYGLHYISKGWIIHNINSDNWTSSSKFAPFPLVIKNIIVFFWQLADYGRIILWAICGFTFLKQLKTRSSVDNKTAILMVLIISQTIIWFPITVAYQNAFGHRYFLPIIVLLPYLTLLVIRSYLNQKKILTAICIIALIGGYFIVYPKKTAQGWDATPAHWPYYSLRKEMINYIDDQSIDKNSISSFFPNLASSYNIDLDTENTFKFNQFDKEKSQYVFYSNVYNMSDEAIDLLFYSNSFSKKHVIKKGQIYVILFERDLEPGTTPPEP</sequence>
<name>A0A1T5FAH6_9BACT</name>
<keyword evidence="1" id="KW-1133">Transmembrane helix</keyword>
<dbReference type="KEGG" id="asx:CDL62_13605"/>
<keyword evidence="1" id="KW-0812">Transmembrane</keyword>
<feature type="transmembrane region" description="Helical" evidence="1">
    <location>
        <begin position="290"/>
        <end position="308"/>
    </location>
</feature>
<dbReference type="AlphaFoldDB" id="A0A1T5FAH6"/>
<keyword evidence="1" id="KW-0472">Membrane</keyword>
<accession>A0A1T5FAH6</accession>
<dbReference type="Proteomes" id="UP000191055">
    <property type="component" value="Unassembled WGS sequence"/>
</dbReference>
<feature type="transmembrane region" description="Helical" evidence="1">
    <location>
        <begin position="320"/>
        <end position="340"/>
    </location>
</feature>
<feature type="transmembrane region" description="Helical" evidence="1">
    <location>
        <begin position="205"/>
        <end position="224"/>
    </location>
</feature>
<evidence type="ECO:0000313" key="2">
    <source>
        <dbReference type="EMBL" id="SKB93088.1"/>
    </source>
</evidence>
<feature type="transmembrane region" description="Helical" evidence="1">
    <location>
        <begin position="345"/>
        <end position="362"/>
    </location>
</feature>
<evidence type="ECO:0000313" key="3">
    <source>
        <dbReference type="Proteomes" id="UP000191055"/>
    </source>
</evidence>
<feature type="transmembrane region" description="Helical" evidence="1">
    <location>
        <begin position="254"/>
        <end position="278"/>
    </location>
</feature>